<dbReference type="Gene3D" id="1.10.443.10">
    <property type="entry name" value="Intergrase catalytic core"/>
    <property type="match status" value="1"/>
</dbReference>
<evidence type="ECO:0000256" key="1">
    <source>
        <dbReference type="ARBA" id="ARBA00008857"/>
    </source>
</evidence>
<dbReference type="GO" id="GO:0003677">
    <property type="term" value="F:DNA binding"/>
    <property type="evidence" value="ECO:0007669"/>
    <property type="project" value="UniProtKB-KW"/>
</dbReference>
<evidence type="ECO:0000256" key="2">
    <source>
        <dbReference type="ARBA" id="ARBA00023125"/>
    </source>
</evidence>
<dbReference type="GO" id="GO:0015074">
    <property type="term" value="P:DNA integration"/>
    <property type="evidence" value="ECO:0007669"/>
    <property type="project" value="InterPro"/>
</dbReference>
<name>A0A168C2T6_9BACL</name>
<dbReference type="Pfam" id="PF00589">
    <property type="entry name" value="Phage_integrase"/>
    <property type="match status" value="1"/>
</dbReference>
<sequence length="486" mass="56668">MENINSANLLELWKNTKPIAWSTSTTQKISPTSLENFISVHNDIKSFTLENGGELLNTILNRTPKQLIDVTAPERMNPQDWLWDHLVTGKISSLHVLRLLHEKKRKKAYAFYQDILFVTDFLSFCSSKAEVSIHLLGDDHLKESMFTDYLSKNEISIDKQQLLKTLFSRCFPSQQLSVTANKQEAMKLISHPLLDRYITSLKEEGVSEYTLYFCKHSCSRFLIWVHQTLVRFHPYSPETIPIFLVQSSDLTTYKQYLIKQYQHGYIGDHKASDIFYYVRAWFGLLSQLELIPKDICLGVKAISFERHHERDLPTDEELQQFFRVVNSYSPSPKIHITAFSLMVYLGLRIKEVGRLQWEDLNLSTKTIVVHGKGNQFDLLPLPAVLVDMLTDLQKKDRLVGNIFNTSSKRFMKNLYQWYKIYALIAGWSYPGGVHIFRHCYITTLSKLKCPPQLLMHLARHKRPETTTRYIHRNNELPDAVNKINYF</sequence>
<dbReference type="InterPro" id="IPR011010">
    <property type="entry name" value="DNA_brk_join_enz"/>
</dbReference>
<dbReference type="GO" id="GO:0006310">
    <property type="term" value="P:DNA recombination"/>
    <property type="evidence" value="ECO:0007669"/>
    <property type="project" value="UniProtKB-KW"/>
</dbReference>
<reference evidence="5 6" key="1">
    <citation type="submission" date="2016-03" db="EMBL/GenBank/DDBJ databases">
        <title>Draft genome sequence of Paenibacillus glacialis DSM 22343.</title>
        <authorList>
            <person name="Shin S.-K."/>
            <person name="Yi H."/>
        </authorList>
    </citation>
    <scope>NUCLEOTIDE SEQUENCE [LARGE SCALE GENOMIC DNA]</scope>
    <source>
        <strain evidence="5 6">DSM 22343</strain>
    </source>
</reference>
<keyword evidence="3" id="KW-0233">DNA recombination</keyword>
<dbReference type="PANTHER" id="PTHR30349:SF41">
    <property type="entry name" value="INTEGRASE_RECOMBINASE PROTEIN MJ0367-RELATED"/>
    <property type="match status" value="1"/>
</dbReference>
<dbReference type="PROSITE" id="PS51898">
    <property type="entry name" value="TYR_RECOMBINASE"/>
    <property type="match status" value="1"/>
</dbReference>
<keyword evidence="6" id="KW-1185">Reference proteome</keyword>
<comment type="similarity">
    <text evidence="1">Belongs to the 'phage' integrase family.</text>
</comment>
<dbReference type="Proteomes" id="UP000076967">
    <property type="component" value="Unassembled WGS sequence"/>
</dbReference>
<dbReference type="EMBL" id="LVJH01000074">
    <property type="protein sequence ID" value="OAB32995.1"/>
    <property type="molecule type" value="Genomic_DNA"/>
</dbReference>
<feature type="domain" description="Tyr recombinase" evidence="4">
    <location>
        <begin position="308"/>
        <end position="482"/>
    </location>
</feature>
<dbReference type="InterPro" id="IPR002104">
    <property type="entry name" value="Integrase_catalytic"/>
</dbReference>
<dbReference type="RefSeq" id="WP_068538157.1">
    <property type="nucleotide sequence ID" value="NZ_LVJH01000074.1"/>
</dbReference>
<accession>A0A168C2T6</accession>
<dbReference type="SUPFAM" id="SSF56349">
    <property type="entry name" value="DNA breaking-rejoining enzymes"/>
    <property type="match status" value="1"/>
</dbReference>
<dbReference type="OrthoDB" id="2759316at2"/>
<keyword evidence="2" id="KW-0238">DNA-binding</keyword>
<dbReference type="AlphaFoldDB" id="A0A168C2T6"/>
<dbReference type="InterPro" id="IPR050090">
    <property type="entry name" value="Tyrosine_recombinase_XerCD"/>
</dbReference>
<dbReference type="InterPro" id="IPR013762">
    <property type="entry name" value="Integrase-like_cat_sf"/>
</dbReference>
<comment type="caution">
    <text evidence="5">The sequence shown here is derived from an EMBL/GenBank/DDBJ whole genome shotgun (WGS) entry which is preliminary data.</text>
</comment>
<dbReference type="STRING" id="494026.PGLA_26310"/>
<dbReference type="CDD" id="cd00397">
    <property type="entry name" value="DNA_BRE_C"/>
    <property type="match status" value="1"/>
</dbReference>
<evidence type="ECO:0000256" key="3">
    <source>
        <dbReference type="ARBA" id="ARBA00023172"/>
    </source>
</evidence>
<gene>
    <name evidence="5" type="ORF">PGLA_26310</name>
</gene>
<evidence type="ECO:0000259" key="4">
    <source>
        <dbReference type="PROSITE" id="PS51898"/>
    </source>
</evidence>
<dbReference type="PANTHER" id="PTHR30349">
    <property type="entry name" value="PHAGE INTEGRASE-RELATED"/>
    <property type="match status" value="1"/>
</dbReference>
<organism evidence="5 6">
    <name type="scientific">Paenibacillus glacialis</name>
    <dbReference type="NCBI Taxonomy" id="494026"/>
    <lineage>
        <taxon>Bacteria</taxon>
        <taxon>Bacillati</taxon>
        <taxon>Bacillota</taxon>
        <taxon>Bacilli</taxon>
        <taxon>Bacillales</taxon>
        <taxon>Paenibacillaceae</taxon>
        <taxon>Paenibacillus</taxon>
    </lineage>
</organism>
<proteinExistence type="inferred from homology"/>
<evidence type="ECO:0000313" key="5">
    <source>
        <dbReference type="EMBL" id="OAB32995.1"/>
    </source>
</evidence>
<evidence type="ECO:0000313" key="6">
    <source>
        <dbReference type="Proteomes" id="UP000076967"/>
    </source>
</evidence>
<protein>
    <recommendedName>
        <fullName evidence="4">Tyr recombinase domain-containing protein</fullName>
    </recommendedName>
</protein>